<dbReference type="InParanoid" id="A0A5C3NR30"/>
<sequence length="194" mass="22025">RSLSETYGRSEQYYLNLMFAGGPKLADTPRKSNGYNARLHHLAEMNQDGADVVELAKENIEDYHNLSRAEKEELRKALDEHKKSQTHGLRLTQKGRTKDVSHTCQKIEDLITGAQGRCGVDGFYCIFRNTGDYSMKPRWWFSNQAIDEYLRASVRKFEPEKIGVLAEAFAISGANYFCKCESLSVLVSDLTNFG</sequence>
<name>A0A5C3NR30_9APHY</name>
<accession>A0A5C3NR30</accession>
<reference evidence="2 3" key="1">
    <citation type="journal article" date="2019" name="Nat. Ecol. Evol.">
        <title>Megaphylogeny resolves global patterns of mushroom evolution.</title>
        <authorList>
            <person name="Varga T."/>
            <person name="Krizsan K."/>
            <person name="Foldi C."/>
            <person name="Dima B."/>
            <person name="Sanchez-Garcia M."/>
            <person name="Sanchez-Ramirez S."/>
            <person name="Szollosi G.J."/>
            <person name="Szarkandi J.G."/>
            <person name="Papp V."/>
            <person name="Albert L."/>
            <person name="Andreopoulos W."/>
            <person name="Angelini C."/>
            <person name="Antonin V."/>
            <person name="Barry K.W."/>
            <person name="Bougher N.L."/>
            <person name="Buchanan P."/>
            <person name="Buyck B."/>
            <person name="Bense V."/>
            <person name="Catcheside P."/>
            <person name="Chovatia M."/>
            <person name="Cooper J."/>
            <person name="Damon W."/>
            <person name="Desjardin D."/>
            <person name="Finy P."/>
            <person name="Geml J."/>
            <person name="Haridas S."/>
            <person name="Hughes K."/>
            <person name="Justo A."/>
            <person name="Karasinski D."/>
            <person name="Kautmanova I."/>
            <person name="Kiss B."/>
            <person name="Kocsube S."/>
            <person name="Kotiranta H."/>
            <person name="LaButti K.M."/>
            <person name="Lechner B.E."/>
            <person name="Liimatainen K."/>
            <person name="Lipzen A."/>
            <person name="Lukacs Z."/>
            <person name="Mihaltcheva S."/>
            <person name="Morgado L.N."/>
            <person name="Niskanen T."/>
            <person name="Noordeloos M.E."/>
            <person name="Ohm R.A."/>
            <person name="Ortiz-Santana B."/>
            <person name="Ovrebo C."/>
            <person name="Racz N."/>
            <person name="Riley R."/>
            <person name="Savchenko A."/>
            <person name="Shiryaev A."/>
            <person name="Soop K."/>
            <person name="Spirin V."/>
            <person name="Szebenyi C."/>
            <person name="Tomsovsky M."/>
            <person name="Tulloss R.E."/>
            <person name="Uehling J."/>
            <person name="Grigoriev I.V."/>
            <person name="Vagvolgyi C."/>
            <person name="Papp T."/>
            <person name="Martin F.M."/>
            <person name="Miettinen O."/>
            <person name="Hibbett D.S."/>
            <person name="Nagy L.G."/>
        </authorList>
    </citation>
    <scope>NUCLEOTIDE SEQUENCE [LARGE SCALE GENOMIC DNA]</scope>
    <source>
        <strain evidence="2 3">HHB13444</strain>
    </source>
</reference>
<dbReference type="AlphaFoldDB" id="A0A5C3NR30"/>
<keyword evidence="3" id="KW-1185">Reference proteome</keyword>
<protein>
    <submittedName>
        <fullName evidence="2">Uncharacterized protein</fullName>
    </submittedName>
</protein>
<dbReference type="Proteomes" id="UP000308197">
    <property type="component" value="Unassembled WGS sequence"/>
</dbReference>
<proteinExistence type="predicted"/>
<evidence type="ECO:0000313" key="2">
    <source>
        <dbReference type="EMBL" id="TFK79199.1"/>
    </source>
</evidence>
<evidence type="ECO:0000313" key="3">
    <source>
        <dbReference type="Proteomes" id="UP000308197"/>
    </source>
</evidence>
<dbReference type="EMBL" id="ML212130">
    <property type="protein sequence ID" value="TFK79199.1"/>
    <property type="molecule type" value="Genomic_DNA"/>
</dbReference>
<organism evidence="2 3">
    <name type="scientific">Polyporus arcularius HHB13444</name>
    <dbReference type="NCBI Taxonomy" id="1314778"/>
    <lineage>
        <taxon>Eukaryota</taxon>
        <taxon>Fungi</taxon>
        <taxon>Dikarya</taxon>
        <taxon>Basidiomycota</taxon>
        <taxon>Agaricomycotina</taxon>
        <taxon>Agaricomycetes</taxon>
        <taxon>Polyporales</taxon>
        <taxon>Polyporaceae</taxon>
        <taxon>Polyporus</taxon>
    </lineage>
</organism>
<gene>
    <name evidence="2" type="ORF">K466DRAFT_505960</name>
</gene>
<evidence type="ECO:0000256" key="1">
    <source>
        <dbReference type="SAM" id="Coils"/>
    </source>
</evidence>
<dbReference type="STRING" id="1314778.A0A5C3NR30"/>
<feature type="non-terminal residue" evidence="2">
    <location>
        <position position="1"/>
    </location>
</feature>
<keyword evidence="1" id="KW-0175">Coiled coil</keyword>
<feature type="coiled-coil region" evidence="1">
    <location>
        <begin position="53"/>
        <end position="84"/>
    </location>
</feature>